<dbReference type="Proteomes" id="UP000324308">
    <property type="component" value="Chromosome"/>
</dbReference>
<evidence type="ECO:0000313" key="10">
    <source>
        <dbReference type="Proteomes" id="UP000324308"/>
    </source>
</evidence>
<keyword evidence="3 7" id="KW-0732">Signal</keyword>
<dbReference type="NCBIfam" id="NF041528">
    <property type="entry name" value="strep_LAETG"/>
    <property type="match status" value="1"/>
</dbReference>
<evidence type="ECO:0000256" key="6">
    <source>
        <dbReference type="SAM" id="Phobius"/>
    </source>
</evidence>
<evidence type="ECO:0000256" key="5">
    <source>
        <dbReference type="SAM" id="MobiDB-lite"/>
    </source>
</evidence>
<reference evidence="9 10" key="1">
    <citation type="submission" date="2019-09" db="EMBL/GenBank/DDBJ databases">
        <title>Draft genome sequence of the Ebosin-producing strain Streptomyces sp. 139.</title>
        <authorList>
            <person name="Ai L."/>
            <person name="Geng M."/>
            <person name="Ma M."/>
            <person name="Bai L."/>
        </authorList>
    </citation>
    <scope>NUCLEOTIDE SEQUENCE [LARGE SCALE GENOMIC DNA]</scope>
    <source>
        <strain evidence="9 10">139</strain>
    </source>
</reference>
<dbReference type="SMART" id="SM00894">
    <property type="entry name" value="Excalibur"/>
    <property type="match status" value="1"/>
</dbReference>
<dbReference type="PROSITE" id="PS50847">
    <property type="entry name" value="GRAM_POS_ANCHORING"/>
    <property type="match status" value="1"/>
</dbReference>
<protein>
    <submittedName>
        <fullName evidence="9">Excalibur calcium-binding domain-containing protein</fullName>
    </submittedName>
</protein>
<feature type="region of interest" description="Disordered" evidence="5">
    <location>
        <begin position="43"/>
        <end position="118"/>
    </location>
</feature>
<keyword evidence="1" id="KW-0134">Cell wall</keyword>
<keyword evidence="6" id="KW-0812">Transmembrane</keyword>
<dbReference type="RefSeq" id="WP_150156390.1">
    <property type="nucleotide sequence ID" value="NZ_CP043959.1"/>
</dbReference>
<dbReference type="EMBL" id="CP043959">
    <property type="protein sequence ID" value="QER88830.1"/>
    <property type="molecule type" value="Genomic_DNA"/>
</dbReference>
<dbReference type="InterPro" id="IPR019931">
    <property type="entry name" value="LPXTG_anchor"/>
</dbReference>
<accession>A0ABX5ZWV9</accession>
<evidence type="ECO:0000256" key="7">
    <source>
        <dbReference type="SAM" id="SignalP"/>
    </source>
</evidence>
<evidence type="ECO:0000256" key="4">
    <source>
        <dbReference type="ARBA" id="ARBA00023088"/>
    </source>
</evidence>
<keyword evidence="10" id="KW-1185">Reference proteome</keyword>
<keyword evidence="6" id="KW-1133">Transmembrane helix</keyword>
<keyword evidence="4" id="KW-0572">Peptidoglycan-anchor</keyword>
<gene>
    <name evidence="9" type="ORF">F3L20_25865</name>
</gene>
<name>A0ABX5ZWV9_STRTE</name>
<evidence type="ECO:0000313" key="9">
    <source>
        <dbReference type="EMBL" id="QER88830.1"/>
    </source>
</evidence>
<feature type="compositionally biased region" description="Basic and acidic residues" evidence="5">
    <location>
        <begin position="48"/>
        <end position="64"/>
    </location>
</feature>
<keyword evidence="6" id="KW-0472">Membrane</keyword>
<evidence type="ECO:0000259" key="8">
    <source>
        <dbReference type="PROSITE" id="PS50847"/>
    </source>
</evidence>
<proteinExistence type="predicted"/>
<keyword evidence="2" id="KW-0964">Secreted</keyword>
<feature type="chain" id="PRO_5045422975" evidence="7">
    <location>
        <begin position="27"/>
        <end position="148"/>
    </location>
</feature>
<feature type="transmembrane region" description="Helical" evidence="6">
    <location>
        <begin position="118"/>
        <end position="141"/>
    </location>
</feature>
<organism evidence="9 10">
    <name type="scientific">Streptomyces tendae</name>
    <dbReference type="NCBI Taxonomy" id="1932"/>
    <lineage>
        <taxon>Bacteria</taxon>
        <taxon>Bacillati</taxon>
        <taxon>Actinomycetota</taxon>
        <taxon>Actinomycetes</taxon>
        <taxon>Kitasatosporales</taxon>
        <taxon>Streptomycetaceae</taxon>
        <taxon>Streptomyces</taxon>
    </lineage>
</organism>
<sequence>MIPFRTSAAALLTAVALAAVPATAVAHDGNHPFENCTDAYDNGYSDIPKSDTEHYGTHLDRDNDGVGCDQPPSDFVPRDESDDDGAGAGAGAEDSGAEKENGGGTDLAETGGSDTTPYLAAGGAAVVLLGLAAGAAVMIAARRRRDNR</sequence>
<evidence type="ECO:0000256" key="1">
    <source>
        <dbReference type="ARBA" id="ARBA00022512"/>
    </source>
</evidence>
<evidence type="ECO:0000256" key="2">
    <source>
        <dbReference type="ARBA" id="ARBA00022525"/>
    </source>
</evidence>
<dbReference type="InterPro" id="IPR008613">
    <property type="entry name" value="Excalibur_Ca-bd_domain"/>
</dbReference>
<evidence type="ECO:0000256" key="3">
    <source>
        <dbReference type="ARBA" id="ARBA00022729"/>
    </source>
</evidence>
<feature type="signal peptide" evidence="7">
    <location>
        <begin position="1"/>
        <end position="26"/>
    </location>
</feature>
<feature type="domain" description="Gram-positive cocci surface proteins LPxTG" evidence="8">
    <location>
        <begin position="107"/>
        <end position="148"/>
    </location>
</feature>
<dbReference type="Pfam" id="PF05901">
    <property type="entry name" value="Excalibur"/>
    <property type="match status" value="1"/>
</dbReference>